<gene>
    <name evidence="3" type="ORF">SAMN02745123_02315</name>
</gene>
<accession>A0A1M6TIM8</accession>
<evidence type="ECO:0000313" key="3">
    <source>
        <dbReference type="EMBL" id="SHK56763.1"/>
    </source>
</evidence>
<keyword evidence="1 3" id="KW-0238">DNA-binding</keyword>
<organism evidence="3 4">
    <name type="scientific">Desulforamulus aeronauticus DSM 10349</name>
    <dbReference type="NCBI Taxonomy" id="1121421"/>
    <lineage>
        <taxon>Bacteria</taxon>
        <taxon>Bacillati</taxon>
        <taxon>Bacillota</taxon>
        <taxon>Clostridia</taxon>
        <taxon>Eubacteriales</taxon>
        <taxon>Peptococcaceae</taxon>
        <taxon>Desulforamulus</taxon>
    </lineage>
</organism>
<reference evidence="4" key="1">
    <citation type="submission" date="2016-11" db="EMBL/GenBank/DDBJ databases">
        <authorList>
            <person name="Varghese N."/>
            <person name="Submissions S."/>
        </authorList>
    </citation>
    <scope>NUCLEOTIDE SEQUENCE [LARGE SCALE GENOMIC DNA]</scope>
    <source>
        <strain evidence="4">DSM 10349</strain>
    </source>
</reference>
<feature type="non-terminal residue" evidence="3">
    <location>
        <position position="1"/>
    </location>
</feature>
<feature type="domain" description="Cas12f1-like TNB" evidence="2">
    <location>
        <begin position="1"/>
        <end position="51"/>
    </location>
</feature>
<dbReference type="GO" id="GO:0003677">
    <property type="term" value="F:DNA binding"/>
    <property type="evidence" value="ECO:0007669"/>
    <property type="project" value="UniProtKB-KW"/>
</dbReference>
<dbReference type="RefSeq" id="WP_139257343.1">
    <property type="nucleotide sequence ID" value="NZ_FRAR01000017.1"/>
</dbReference>
<evidence type="ECO:0000259" key="2">
    <source>
        <dbReference type="Pfam" id="PF07282"/>
    </source>
</evidence>
<dbReference type="Pfam" id="PF07282">
    <property type="entry name" value="Cas12f1-like_TNB"/>
    <property type="match status" value="1"/>
</dbReference>
<dbReference type="InterPro" id="IPR011011">
    <property type="entry name" value="Znf_FYVE_PHD"/>
</dbReference>
<dbReference type="Proteomes" id="UP000183997">
    <property type="component" value="Unassembled WGS sequence"/>
</dbReference>
<keyword evidence="4" id="KW-1185">Reference proteome</keyword>
<dbReference type="SUPFAM" id="SSF57903">
    <property type="entry name" value="FYVE/PHD zinc finger"/>
    <property type="match status" value="1"/>
</dbReference>
<dbReference type="InterPro" id="IPR010095">
    <property type="entry name" value="Cas12f1-like_TNB"/>
</dbReference>
<proteinExistence type="predicted"/>
<dbReference type="STRING" id="1121421.SAMN02745123_02315"/>
<evidence type="ECO:0000313" key="4">
    <source>
        <dbReference type="Proteomes" id="UP000183997"/>
    </source>
</evidence>
<dbReference type="AlphaFoldDB" id="A0A1M6TIM8"/>
<name>A0A1M6TIM8_9FIRM</name>
<sequence>AGREFIRVIAHGSSQECSQCGAIVKKDLAERIHRCRHCGLVLDRDHNAAKVLEKRAS</sequence>
<dbReference type="EMBL" id="FRAR01000017">
    <property type="protein sequence ID" value="SHK56763.1"/>
    <property type="molecule type" value="Genomic_DNA"/>
</dbReference>
<protein>
    <submittedName>
        <fullName evidence="3">Putative transposase DNA-binding domain-containing protein</fullName>
    </submittedName>
</protein>
<dbReference type="OrthoDB" id="1551477at2"/>
<evidence type="ECO:0000256" key="1">
    <source>
        <dbReference type="ARBA" id="ARBA00023125"/>
    </source>
</evidence>